<accession>A0AAD6V6K4</accession>
<reference evidence="1" key="1">
    <citation type="submission" date="2023-03" db="EMBL/GenBank/DDBJ databases">
        <title>Massive genome expansion in bonnet fungi (Mycena s.s.) driven by repeated elements and novel gene families across ecological guilds.</title>
        <authorList>
            <consortium name="Lawrence Berkeley National Laboratory"/>
            <person name="Harder C.B."/>
            <person name="Miyauchi S."/>
            <person name="Viragh M."/>
            <person name="Kuo A."/>
            <person name="Thoen E."/>
            <person name="Andreopoulos B."/>
            <person name="Lu D."/>
            <person name="Skrede I."/>
            <person name="Drula E."/>
            <person name="Henrissat B."/>
            <person name="Morin E."/>
            <person name="Kohler A."/>
            <person name="Barry K."/>
            <person name="LaButti K."/>
            <person name="Morin E."/>
            <person name="Salamov A."/>
            <person name="Lipzen A."/>
            <person name="Mereny Z."/>
            <person name="Hegedus B."/>
            <person name="Baldrian P."/>
            <person name="Stursova M."/>
            <person name="Weitz H."/>
            <person name="Taylor A."/>
            <person name="Grigoriev I.V."/>
            <person name="Nagy L.G."/>
            <person name="Martin F."/>
            <person name="Kauserud H."/>
        </authorList>
    </citation>
    <scope>NUCLEOTIDE SEQUENCE</scope>
    <source>
        <strain evidence="1">9144</strain>
    </source>
</reference>
<evidence type="ECO:0000313" key="2">
    <source>
        <dbReference type="Proteomes" id="UP001219525"/>
    </source>
</evidence>
<name>A0AAD6V6K4_9AGAR</name>
<protein>
    <recommendedName>
        <fullName evidence="3">NB-ARC domain-containing protein</fullName>
    </recommendedName>
</protein>
<dbReference type="InterPro" id="IPR027417">
    <property type="entry name" value="P-loop_NTPase"/>
</dbReference>
<gene>
    <name evidence="1" type="ORF">GGX14DRAFT_461340</name>
</gene>
<dbReference type="PANTHER" id="PTHR35205:SF1">
    <property type="entry name" value="ZU5 DOMAIN-CONTAINING PROTEIN"/>
    <property type="match status" value="1"/>
</dbReference>
<dbReference type="AlphaFoldDB" id="A0AAD6V6K4"/>
<dbReference type="Proteomes" id="UP001219525">
    <property type="component" value="Unassembled WGS sequence"/>
</dbReference>
<comment type="caution">
    <text evidence="1">The sequence shown here is derived from an EMBL/GenBank/DDBJ whole genome shotgun (WGS) entry which is preliminary data.</text>
</comment>
<feature type="non-terminal residue" evidence="1">
    <location>
        <position position="130"/>
    </location>
</feature>
<evidence type="ECO:0008006" key="3">
    <source>
        <dbReference type="Google" id="ProtNLM"/>
    </source>
</evidence>
<proteinExistence type="predicted"/>
<dbReference type="SUPFAM" id="SSF52540">
    <property type="entry name" value="P-loop containing nucleoside triphosphate hydrolases"/>
    <property type="match status" value="1"/>
</dbReference>
<sequence length="130" mass="14444">WLLLFDNADDTNLGLNDFFPQCKHGNIIITTRNPELRVYGAYSHVSNMEEEEAVQLLLMSAAQVHTPPNDTYAENIVKELCCFPLAIIQAGAYIAKSQDLAGYLGLYADNRAQLLSKKLYTLHGNSVLKG</sequence>
<dbReference type="EMBL" id="JARJCW010000049">
    <property type="protein sequence ID" value="KAJ7203901.1"/>
    <property type="molecule type" value="Genomic_DNA"/>
</dbReference>
<dbReference type="PANTHER" id="PTHR35205">
    <property type="entry name" value="NB-ARC AND TPR DOMAIN PROTEIN"/>
    <property type="match status" value="1"/>
</dbReference>
<evidence type="ECO:0000313" key="1">
    <source>
        <dbReference type="EMBL" id="KAJ7203901.1"/>
    </source>
</evidence>
<organism evidence="1 2">
    <name type="scientific">Mycena pura</name>
    <dbReference type="NCBI Taxonomy" id="153505"/>
    <lineage>
        <taxon>Eukaryota</taxon>
        <taxon>Fungi</taxon>
        <taxon>Dikarya</taxon>
        <taxon>Basidiomycota</taxon>
        <taxon>Agaricomycotina</taxon>
        <taxon>Agaricomycetes</taxon>
        <taxon>Agaricomycetidae</taxon>
        <taxon>Agaricales</taxon>
        <taxon>Marasmiineae</taxon>
        <taxon>Mycenaceae</taxon>
        <taxon>Mycena</taxon>
    </lineage>
</organism>
<keyword evidence="2" id="KW-1185">Reference proteome</keyword>